<accession>A0A8S1QYV6</accession>
<evidence type="ECO:0000259" key="8">
    <source>
        <dbReference type="PROSITE" id="PS50127"/>
    </source>
</evidence>
<organism evidence="9 10">
    <name type="scientific">Paramecium sonneborni</name>
    <dbReference type="NCBI Taxonomy" id="65129"/>
    <lineage>
        <taxon>Eukaryota</taxon>
        <taxon>Sar</taxon>
        <taxon>Alveolata</taxon>
        <taxon>Ciliophora</taxon>
        <taxon>Intramacronucleata</taxon>
        <taxon>Oligohymenophorea</taxon>
        <taxon>Peniculida</taxon>
        <taxon>Parameciidae</taxon>
        <taxon>Paramecium</taxon>
    </lineage>
</organism>
<evidence type="ECO:0000256" key="4">
    <source>
        <dbReference type="ARBA" id="ARBA00022741"/>
    </source>
</evidence>
<dbReference type="GO" id="GO:0031510">
    <property type="term" value="C:SUMO activating enzyme complex"/>
    <property type="evidence" value="ECO:0007669"/>
    <property type="project" value="TreeGrafter"/>
</dbReference>
<dbReference type="GO" id="GO:0019948">
    <property type="term" value="F:SUMO activating enzyme activity"/>
    <property type="evidence" value="ECO:0007669"/>
    <property type="project" value="TreeGrafter"/>
</dbReference>
<keyword evidence="6" id="KW-0067">ATP-binding</keyword>
<dbReference type="InterPro" id="IPR045886">
    <property type="entry name" value="ThiF/MoeB/HesA"/>
</dbReference>
<evidence type="ECO:0000256" key="3">
    <source>
        <dbReference type="ARBA" id="ARBA00022598"/>
    </source>
</evidence>
<sequence>MSQEEYEDFEDYIYCDEKQNEEEQEDIENIVFNVKETTQTQQYIQIVDTNKIDDPYFLQLLQEFNFPQIEVTILSDISNFYQRLAKLFNNCANMFELVSLGSQENKSEFLDQLCRILKLVFQIQEIGQYSEFSQQIFQHLGSQGHKIGYLIKSDQQLVKQLLGLILKEESIQKEEEDKFQKIRPNLLRFLMFAINPPQPFVPLISSRTLQTLIVNKINDGLFDTSFEKPLKLDILALSYFSEQTLNISLYKEIIVTLSSIFESLLDQKNSQYLNHQLINLLQFFLAFTTNQTILNTLFSNNFQRTLYNSIRFSQTLFGTFNPPQWSKEPLIIDAMVNLIVRIMSIDKVDKILLETLCDDFIFLLEKQKFDFIYRVILPILNSEQVRLIPVCFHPRQSIQECKIQVENSLLAHKRIFLSQSSLITDILTKKQCEQLNKIVQDHLKSVIPQIITQDQSQQQLQQNDNQSILKGSWVQLHKFNPLNPHFGSQILLEILDDRNNVLFIFDLMAGDENVRLACFINNIISDKKQHNYIQARSNSQSFYVMMVQDDYFWYVNSLDKKHHVILDIQQNMLQISHYNRPIACINFLDFQSCKFGFPFEKIQQKTLIIDQINSAMVGQDCDLIQIEIWTFDETKDLIQTTEISEILQNKSYTQQLNYYLSQFRFQPIHLIPHYLTDSEFSTQLDEKINFSLLKENQINDILVIQPIQQLKFKKQSQKPLLDYFQTYIGGINKIMEQINKHLYIVKADQVYKQLFIELDCLSEICGFSQFILQTDGFLQLLLVVAFLRNQKEGKEAYNKVIQFMYQSMSNLLDQTPNLKNQALMKSRIQISIINRIDSYLNLLNRKPQPQFQINFELNKIVNPKHQEISKGKPKGVGYGDSNYQKFAFSSNQNSDVTKRQIEIQQNQQEINLETLLRCLRILIDQNYKNPKVVSCFQETLILNFLIKYFQNINITSIQNSKVFIEILRIIEILAQSSNTLELFLINDQQSLFKQLENFYQQAIMFIKTFNSKIDEINKFMEVYNYVETCLYAAKMITITYINKDCQNQNDEQISMHQFYNPFMKKLAVDKCEIQNDPIYLNVMKEYYQNTNNPNQVKMQKLIQEISNLEENLPMEATNSIFLRYDKDRMDCMRTIIFGSIGTPYAHGAFLYEMYFGEDYPNRPPKMKLSTTGHGKVRFNPNLYHCGKVCLSLLGTWGDSWIVNFSTILQILISIQSMVMWENVLFNEPGWESLMGTTDGEQSNRGYCNFVRVQNIRYAMIEQLQTPPKGFEEVIYKSFYLRKDLIKNEIEQWIEQADLPATYQKTQNQCNYGTAPGVYKQELIKVYEKLKVELEKLKFNIGRDFQTIQNENKKSITINQNYVRQVEQQELNNMQMPQGLNLNDIDITYEDNLQQRQFDSNDQNLQNLMSRYIGVVGLDAVKKQSESTVFIHGLNGLGIEIAKNIVLSGVKKLIIYDPIQVQLSDLGTNFYLSQEDINYRRDERVLNKLKYLNPYVRIEIFQNNIQEINLNEIQVFITQDPKLASEISNQNKVAVILAQTRNIFARIVTDFGNEFNIVDKDGEQLSELMINDIQNNLVTLFQNQNHNLNENDFVLIQEVRQFEGQNESYNQKFQIKNVKRNSFELITDKIFCSYKSHGVAYQQKQIVRLSFQRIQNVLNQFSNFCENMEMLDKLGEIKRNLIHFCLNHTEQLNNDWNLDKIKLFINNIQSCHLDQRLNEQYNEDVFNKYKDELMPLLVLLSINTLLQPLCAFIGGMAAQEALKAINKKYTPIHQVYVQSFDDLLPFNLKELNNLEKEYQQFLQKYGINKNVNSRYQDLINTVGSIENLYKSNVFVIGAGAIGCELLKNYALLGIGKNGSIYVTDPDVIENSNLSRQFLFREKHIRKPKSLTAAAVVKQMNPDIRIVARLDKVCQESQEIYHNEFYKQMNCVTNALDNVQARLYVDSKCIENDICLIESGTLGTKGHVQTIIPKQTESYASQQDPEQNNDIPYCTLKMFPETNLHCLEWARDKFEQYFYRKPAALLQLMQEATPQKQSIDLALRILKKYPRSFQECLELGVQKFQKLFILDIQALINTYPLDSLTKEGKLFWSPPKRIPKIIGFNESVALKFVEYYAILTAQIYGIKIPQEYDMSKIDTKLLNQQQEKKNNKKKDLEIKQSKNQIEQQEEIQDYDQLYCEARSLLDKIKPSLPQPQQFEKDDDLNHHVSFITQATNGRALNYGIQQVDWMWTKLKAGRIIPAMSTTTSCIAGLQTIELIKILLKGNQPKNTFMNLAIPSLTQSEPGEVKKKKLQNGMEITIWSKFQLEINKSLEPLSSILKKLENLFKSQIISIQKGAKVIYLFQMLPKDKTELYNFLNSPISQHLQFINDESLINVQLLDSSWVVVNLRII</sequence>
<dbReference type="InterPro" id="IPR019572">
    <property type="entry name" value="UBA_E1_SCCH"/>
</dbReference>
<dbReference type="GO" id="GO:0005524">
    <property type="term" value="F:ATP binding"/>
    <property type="evidence" value="ECO:0007669"/>
    <property type="project" value="UniProtKB-KW"/>
</dbReference>
<dbReference type="FunFam" id="3.50.50.80:FF:000001">
    <property type="entry name" value="ubiquitin-like modifier-activating enzyme 1"/>
    <property type="match status" value="1"/>
</dbReference>
<protein>
    <recommendedName>
        <fullName evidence="8">UBC core domain-containing protein</fullName>
    </recommendedName>
</protein>
<dbReference type="PROSITE" id="PS50127">
    <property type="entry name" value="UBC_2"/>
    <property type="match status" value="1"/>
</dbReference>
<dbReference type="OrthoDB" id="47801at2759"/>
<evidence type="ECO:0000256" key="7">
    <source>
        <dbReference type="SAM" id="Coils"/>
    </source>
</evidence>
<evidence type="ECO:0000313" key="9">
    <source>
        <dbReference type="EMBL" id="CAD8120224.1"/>
    </source>
</evidence>
<name>A0A8S1QYV6_9CILI</name>
<dbReference type="Pfam" id="PF00179">
    <property type="entry name" value="UQ_con"/>
    <property type="match status" value="1"/>
</dbReference>
<dbReference type="FunFam" id="3.10.110.10:FF:000146">
    <property type="entry name" value="Uncharacterized protein"/>
    <property type="match status" value="1"/>
</dbReference>
<dbReference type="GO" id="GO:0005737">
    <property type="term" value="C:cytoplasm"/>
    <property type="evidence" value="ECO:0007669"/>
    <property type="project" value="TreeGrafter"/>
</dbReference>
<gene>
    <name evidence="9" type="ORF">PSON_ATCC_30995.1.T1250040</name>
</gene>
<reference evidence="9" key="1">
    <citation type="submission" date="2021-01" db="EMBL/GenBank/DDBJ databases">
        <authorList>
            <consortium name="Genoscope - CEA"/>
            <person name="William W."/>
        </authorList>
    </citation>
    <scope>NUCLEOTIDE SEQUENCE</scope>
</reference>
<dbReference type="FunFam" id="3.50.50.80:FF:000002">
    <property type="entry name" value="SUMO-activating enzyme subunit 2"/>
    <property type="match status" value="1"/>
</dbReference>
<feature type="domain" description="UBC core" evidence="8">
    <location>
        <begin position="1096"/>
        <end position="1259"/>
    </location>
</feature>
<dbReference type="SMART" id="SM00985">
    <property type="entry name" value="UBA_e1_C"/>
    <property type="match status" value="1"/>
</dbReference>
<proteinExistence type="inferred from homology"/>
<keyword evidence="7" id="KW-0175">Coiled coil</keyword>
<dbReference type="GO" id="GO:0016925">
    <property type="term" value="P:protein sumoylation"/>
    <property type="evidence" value="ECO:0007669"/>
    <property type="project" value="TreeGrafter"/>
</dbReference>
<dbReference type="PANTHER" id="PTHR10953:SF4">
    <property type="entry name" value="UBIQUITIN-ACTIVATING ENZYME E1 C-TERMINAL DOMAIN-CONTAINING PROTEIN"/>
    <property type="match status" value="1"/>
</dbReference>
<keyword evidence="4" id="KW-0547">Nucleotide-binding</keyword>
<evidence type="ECO:0000256" key="1">
    <source>
        <dbReference type="ARBA" id="ARBA00004906"/>
    </source>
</evidence>
<comment type="pathway">
    <text evidence="1">Protein modification; protein ubiquitination.</text>
</comment>
<dbReference type="SMART" id="SM00212">
    <property type="entry name" value="UBCc"/>
    <property type="match status" value="1"/>
</dbReference>
<dbReference type="EMBL" id="CAJJDN010000125">
    <property type="protein sequence ID" value="CAD8120224.1"/>
    <property type="molecule type" value="Genomic_DNA"/>
</dbReference>
<dbReference type="Pfam" id="PF10585">
    <property type="entry name" value="UBA_E1_SCCH"/>
    <property type="match status" value="1"/>
</dbReference>
<dbReference type="CDD" id="cd23810">
    <property type="entry name" value="UBCc_BIRC6"/>
    <property type="match status" value="1"/>
</dbReference>
<evidence type="ECO:0000256" key="5">
    <source>
        <dbReference type="ARBA" id="ARBA00022786"/>
    </source>
</evidence>
<dbReference type="Proteomes" id="UP000692954">
    <property type="component" value="Unassembled WGS sequence"/>
</dbReference>
<dbReference type="InterPro" id="IPR018965">
    <property type="entry name" value="Ub-activating_enz_E1_C"/>
</dbReference>
<keyword evidence="10" id="KW-1185">Reference proteome</keyword>
<comment type="caution">
    <text evidence="9">The sequence shown here is derived from an EMBL/GenBank/DDBJ whole genome shotgun (WGS) entry which is preliminary data.</text>
</comment>
<evidence type="ECO:0000256" key="2">
    <source>
        <dbReference type="ARBA" id="ARBA00005673"/>
    </source>
</evidence>
<keyword evidence="3" id="KW-0436">Ligase</keyword>
<evidence type="ECO:0000313" key="10">
    <source>
        <dbReference type="Proteomes" id="UP000692954"/>
    </source>
</evidence>
<keyword evidence="5" id="KW-0833">Ubl conjugation pathway</keyword>
<dbReference type="PANTHER" id="PTHR10953">
    <property type="entry name" value="UBIQUITIN-ACTIVATING ENZYME E1"/>
    <property type="match status" value="1"/>
</dbReference>
<comment type="similarity">
    <text evidence="2">Belongs to the ubiquitin-activating E1 family.</text>
</comment>
<evidence type="ECO:0000256" key="6">
    <source>
        <dbReference type="ARBA" id="ARBA00022840"/>
    </source>
</evidence>
<dbReference type="InterPro" id="IPR000608">
    <property type="entry name" value="UBC"/>
</dbReference>
<feature type="coiled-coil region" evidence="7">
    <location>
        <begin position="2137"/>
        <end position="2169"/>
    </location>
</feature>
<dbReference type="InterPro" id="IPR000594">
    <property type="entry name" value="ThiF_NAD_FAD-bd"/>
</dbReference>
<dbReference type="Pfam" id="PF00899">
    <property type="entry name" value="ThiF"/>
    <property type="match status" value="2"/>
</dbReference>